<comment type="pathway">
    <text evidence="1 15 16">Cell wall biogenesis; peptidoglycan biosynthesis.</text>
</comment>
<dbReference type="EC" id="6.3.2.13" evidence="10 15"/>
<evidence type="ECO:0000256" key="1">
    <source>
        <dbReference type="ARBA" id="ARBA00004752"/>
    </source>
</evidence>
<feature type="domain" description="Mur ligase central" evidence="19">
    <location>
        <begin position="117"/>
        <end position="321"/>
    </location>
</feature>
<feature type="short sequence motif" description="Meso-diaminopimelate recognition motif" evidence="15">
    <location>
        <begin position="420"/>
        <end position="423"/>
    </location>
</feature>
<dbReference type="InterPro" id="IPR000713">
    <property type="entry name" value="Mur_ligase_N"/>
</dbReference>
<dbReference type="PANTHER" id="PTHR23135:SF4">
    <property type="entry name" value="UDP-N-ACETYLMURAMOYL-L-ALANYL-D-GLUTAMATE--2,6-DIAMINOPIMELATE LIGASE MURE HOMOLOG, CHLOROPLASTIC"/>
    <property type="match status" value="1"/>
</dbReference>
<evidence type="ECO:0000256" key="16">
    <source>
        <dbReference type="RuleBase" id="RU004135"/>
    </source>
</evidence>
<feature type="domain" description="Mur ligase C-terminal" evidence="18">
    <location>
        <begin position="347"/>
        <end position="472"/>
    </location>
</feature>
<dbReference type="InterPro" id="IPR035911">
    <property type="entry name" value="MurE/MurF_N"/>
</dbReference>
<feature type="domain" description="Mur ligase N-terminal catalytic" evidence="17">
    <location>
        <begin position="33"/>
        <end position="105"/>
    </location>
</feature>
<dbReference type="Pfam" id="PF01225">
    <property type="entry name" value="Mur_ligase"/>
    <property type="match status" value="1"/>
</dbReference>
<accession>A0A4R6ZSG9</accession>
<evidence type="ECO:0000256" key="11">
    <source>
        <dbReference type="ARBA" id="ARBA00072883"/>
    </source>
</evidence>
<dbReference type="STRING" id="1265846.PROCOU_12223"/>
<evidence type="ECO:0000313" key="20">
    <source>
        <dbReference type="EMBL" id="TDR55392.1"/>
    </source>
</evidence>
<dbReference type="GO" id="GO:0005524">
    <property type="term" value="F:ATP binding"/>
    <property type="evidence" value="ECO:0007669"/>
    <property type="project" value="UniProtKB-UniRule"/>
</dbReference>
<comment type="similarity">
    <text evidence="2 15">Belongs to the MurCDEF family. MurE subfamily.</text>
</comment>
<evidence type="ECO:0000256" key="13">
    <source>
        <dbReference type="ARBA" id="ARBA00076158"/>
    </source>
</evidence>
<feature type="binding site" evidence="15">
    <location>
        <position position="188"/>
    </location>
    <ligand>
        <name>UDP-N-acetyl-alpha-D-muramoyl-L-alanyl-D-glutamate</name>
        <dbReference type="ChEBI" id="CHEBI:83900"/>
    </ligand>
</feature>
<feature type="binding site" evidence="15">
    <location>
        <position position="396"/>
    </location>
    <ligand>
        <name>meso-2,6-diaminopimelate</name>
        <dbReference type="ChEBI" id="CHEBI:57791"/>
    </ligand>
</feature>
<evidence type="ECO:0000313" key="21">
    <source>
        <dbReference type="Proteomes" id="UP000295558"/>
    </source>
</evidence>
<feature type="binding site" evidence="15">
    <location>
        <position position="196"/>
    </location>
    <ligand>
        <name>UDP-N-acetyl-alpha-D-muramoyl-L-alanyl-D-glutamate</name>
        <dbReference type="ChEBI" id="CHEBI:83900"/>
    </ligand>
</feature>
<reference evidence="20 21" key="1">
    <citation type="submission" date="2019-03" db="EMBL/GenBank/DDBJ databases">
        <title>Genomic Encyclopedia of Type Strains, Phase III (KMG-III): the genomes of soil and plant-associated and newly described type strains.</title>
        <authorList>
            <person name="Whitman W."/>
        </authorList>
    </citation>
    <scope>NUCLEOTIDE SEQUENCE [LARGE SCALE GENOMIC DNA]</scope>
    <source>
        <strain evidence="20 21">CECT 7972</strain>
    </source>
</reference>
<dbReference type="SUPFAM" id="SSF63418">
    <property type="entry name" value="MurE/MurF N-terminal domain"/>
    <property type="match status" value="1"/>
</dbReference>
<evidence type="ECO:0000256" key="4">
    <source>
        <dbReference type="ARBA" id="ARBA00022960"/>
    </source>
</evidence>
<dbReference type="Pfam" id="PF02875">
    <property type="entry name" value="Mur_ligase_C"/>
    <property type="match status" value="1"/>
</dbReference>
<dbReference type="SUPFAM" id="SSF53623">
    <property type="entry name" value="MurD-like peptide ligases, catalytic domain"/>
    <property type="match status" value="1"/>
</dbReference>
<dbReference type="InterPro" id="IPR004101">
    <property type="entry name" value="Mur_ligase_C"/>
</dbReference>
<proteinExistence type="inferred from homology"/>
<sequence length="501" mass="55133">MEGKFKMELEKLIQAIPYSRLVQSKEDTLHIEVKSIEQDSRQVTVGTLFVCIDGEVVDGHMYAKKAQELGAVVIVAERMLEDVTIPIILVQDGKRAMAMLAAAFYGYPTAEMNLIGITGTNGKTTVSHLVEFILADHAVTTGLIGTMYRKIGTEILETKNTTPDSLTLQKTFRQMRDKKVTTAIMEVSSHALVQGRAYGSEYNVAVFTNLSQDHLDYHKTMAEYAHAKSLLFAQLGNGYGETAKTAVINGDDPHAKMMTEATGASLLTYGIDEVATFRASDIRISSKGTRFELHFQDEVFDIQLKLIGKFNVYNALAAIATVYATNEAPAMISEIISSLEKVEGVAGRFELVDAGQQFPVIVDYAHTPDGLENVLKTVTEFATGRIFVVVGCGGDRDKGKRPQMAQIAVKYATDPIFTSDNPRTEVPMQIIKDMLAGVPNATYTVKEQRHDAIRFAVQQANPEDVILIAGKGHETYQIIGDVVHDFDDRKEAREAILAKIL</sequence>
<feature type="binding site" evidence="15">
    <location>
        <position position="40"/>
    </location>
    <ligand>
        <name>UDP-N-acetyl-alpha-D-muramoyl-L-alanyl-D-glutamate</name>
        <dbReference type="ChEBI" id="CHEBI:83900"/>
    </ligand>
</feature>
<comment type="subcellular location">
    <subcellularLocation>
        <location evidence="15 16">Cytoplasm</location>
    </subcellularLocation>
</comment>
<protein>
    <recommendedName>
        <fullName evidence="11 15">UDP-N-acetylmuramoyl-L-alanyl-D-glutamate--2,6-diaminopimelate ligase</fullName>
        <ecNumber evidence="10 15">6.3.2.13</ecNumber>
    </recommendedName>
    <alternativeName>
        <fullName evidence="12 15">Meso-A2pm-adding enzyme</fullName>
    </alternativeName>
    <alternativeName>
        <fullName evidence="13 15">Meso-diaminopimelate-adding enzyme</fullName>
    </alternativeName>
    <alternativeName>
        <fullName evidence="14 15">UDP-MurNAc-L-Ala-D-Glu:meso-diaminopimelate ligase</fullName>
    </alternativeName>
    <alternativeName>
        <fullName evidence="15">UDP-MurNAc-tripeptide synthetase</fullName>
    </alternativeName>
    <alternativeName>
        <fullName evidence="15">UDP-N-acetylmuramyl-tripeptide synthetase</fullName>
    </alternativeName>
</protein>
<comment type="cofactor">
    <cofactor evidence="15">
        <name>Mg(2+)</name>
        <dbReference type="ChEBI" id="CHEBI:18420"/>
    </cofactor>
</comment>
<evidence type="ECO:0000259" key="19">
    <source>
        <dbReference type="Pfam" id="PF08245"/>
    </source>
</evidence>
<evidence type="ECO:0000256" key="12">
    <source>
        <dbReference type="ARBA" id="ARBA00075482"/>
    </source>
</evidence>
<evidence type="ECO:0000256" key="7">
    <source>
        <dbReference type="ARBA" id="ARBA00023316"/>
    </source>
</evidence>
<feature type="binding site" evidence="15">
    <location>
        <begin position="119"/>
        <end position="125"/>
    </location>
    <ligand>
        <name>ATP</name>
        <dbReference type="ChEBI" id="CHEBI:30616"/>
    </ligand>
</feature>
<dbReference type="GO" id="GO:0000287">
    <property type="term" value="F:magnesium ion binding"/>
    <property type="evidence" value="ECO:0007669"/>
    <property type="project" value="UniProtKB-UniRule"/>
</dbReference>
<dbReference type="NCBIfam" id="NF001124">
    <property type="entry name" value="PRK00139.1-2"/>
    <property type="match status" value="1"/>
</dbReference>
<comment type="catalytic activity">
    <reaction evidence="8 15">
        <text>UDP-N-acetyl-alpha-D-muramoyl-L-alanyl-D-glutamate + meso-2,6-diaminopimelate + ATP = UDP-N-acetyl-alpha-D-muramoyl-L-alanyl-gamma-D-glutamyl-meso-2,6-diaminopimelate + ADP + phosphate + H(+)</text>
        <dbReference type="Rhea" id="RHEA:23676"/>
        <dbReference type="ChEBI" id="CHEBI:15378"/>
        <dbReference type="ChEBI" id="CHEBI:30616"/>
        <dbReference type="ChEBI" id="CHEBI:43474"/>
        <dbReference type="ChEBI" id="CHEBI:57791"/>
        <dbReference type="ChEBI" id="CHEBI:83900"/>
        <dbReference type="ChEBI" id="CHEBI:83905"/>
        <dbReference type="ChEBI" id="CHEBI:456216"/>
        <dbReference type="EC" id="6.3.2.13"/>
    </reaction>
</comment>
<dbReference type="GO" id="GO:0008765">
    <property type="term" value="F:UDP-N-acetylmuramoylalanyl-D-glutamate-2,6-diaminopimelate ligase activity"/>
    <property type="evidence" value="ECO:0007669"/>
    <property type="project" value="UniProtKB-UniRule"/>
</dbReference>
<feature type="binding site" evidence="15">
    <location>
        <begin position="161"/>
        <end position="162"/>
    </location>
    <ligand>
        <name>UDP-N-acetyl-alpha-D-muramoyl-L-alanyl-D-glutamate</name>
        <dbReference type="ChEBI" id="CHEBI:83900"/>
    </ligand>
</feature>
<evidence type="ECO:0000256" key="8">
    <source>
        <dbReference type="ARBA" id="ARBA00050251"/>
    </source>
</evidence>
<keyword evidence="5 15" id="KW-0573">Peptidoglycan synthesis</keyword>
<evidence type="ECO:0000256" key="6">
    <source>
        <dbReference type="ARBA" id="ARBA00023306"/>
    </source>
</evidence>
<name>A0A4R6ZSG9_9LIST</name>
<gene>
    <name evidence="15" type="primary">murE</name>
    <name evidence="20" type="ORF">DFP96_101327</name>
</gene>
<evidence type="ECO:0000256" key="3">
    <source>
        <dbReference type="ARBA" id="ARBA00022618"/>
    </source>
</evidence>
<keyword evidence="7 15" id="KW-0961">Cell wall biogenesis/degradation</keyword>
<dbReference type="GO" id="GO:0008360">
    <property type="term" value="P:regulation of cell shape"/>
    <property type="evidence" value="ECO:0007669"/>
    <property type="project" value="UniProtKB-KW"/>
</dbReference>
<dbReference type="Pfam" id="PF08245">
    <property type="entry name" value="Mur_ligase_M"/>
    <property type="match status" value="1"/>
</dbReference>
<dbReference type="GO" id="GO:0051301">
    <property type="term" value="P:cell division"/>
    <property type="evidence" value="ECO:0007669"/>
    <property type="project" value="UniProtKB-KW"/>
</dbReference>
<evidence type="ECO:0000256" key="15">
    <source>
        <dbReference type="HAMAP-Rule" id="MF_00208"/>
    </source>
</evidence>
<dbReference type="Gene3D" id="3.40.1390.10">
    <property type="entry name" value="MurE/MurF, N-terminal domain"/>
    <property type="match status" value="1"/>
</dbReference>
<organism evidence="20 21">
    <name type="scientific">Listeria rocourtiae</name>
    <dbReference type="NCBI Taxonomy" id="647910"/>
    <lineage>
        <taxon>Bacteria</taxon>
        <taxon>Bacillati</taxon>
        <taxon>Bacillota</taxon>
        <taxon>Bacilli</taxon>
        <taxon>Bacillales</taxon>
        <taxon>Listeriaceae</taxon>
        <taxon>Listeria</taxon>
    </lineage>
</organism>
<dbReference type="PANTHER" id="PTHR23135">
    <property type="entry name" value="MUR LIGASE FAMILY MEMBER"/>
    <property type="match status" value="1"/>
</dbReference>
<evidence type="ECO:0000256" key="5">
    <source>
        <dbReference type="ARBA" id="ARBA00022984"/>
    </source>
</evidence>
<dbReference type="HAMAP" id="MF_00208">
    <property type="entry name" value="MurE"/>
    <property type="match status" value="1"/>
</dbReference>
<comment type="PTM">
    <text evidence="15">Carboxylation is probably crucial for Mg(2+) binding and, consequently, for the gamma-phosphate positioning of ATP.</text>
</comment>
<dbReference type="InterPro" id="IPR013221">
    <property type="entry name" value="Mur_ligase_cen"/>
</dbReference>
<dbReference type="NCBIfam" id="NF001126">
    <property type="entry name" value="PRK00139.1-4"/>
    <property type="match status" value="1"/>
</dbReference>
<keyword evidence="15" id="KW-0460">Magnesium</keyword>
<dbReference type="GO" id="GO:0071555">
    <property type="term" value="P:cell wall organization"/>
    <property type="evidence" value="ECO:0007669"/>
    <property type="project" value="UniProtKB-KW"/>
</dbReference>
<evidence type="ECO:0000256" key="14">
    <source>
        <dbReference type="ARBA" id="ARBA00081560"/>
    </source>
</evidence>
<dbReference type="GO" id="GO:0009252">
    <property type="term" value="P:peptidoglycan biosynthetic process"/>
    <property type="evidence" value="ECO:0007669"/>
    <property type="project" value="UniProtKB-UniRule"/>
</dbReference>
<feature type="binding site" evidence="15">
    <location>
        <position position="160"/>
    </location>
    <ligand>
        <name>UDP-N-acetyl-alpha-D-muramoyl-L-alanyl-D-glutamate</name>
        <dbReference type="ChEBI" id="CHEBI:83900"/>
    </ligand>
</feature>
<dbReference type="Proteomes" id="UP000295558">
    <property type="component" value="Unassembled WGS sequence"/>
</dbReference>
<feature type="binding site" evidence="15">
    <location>
        <position position="474"/>
    </location>
    <ligand>
        <name>meso-2,6-diaminopimelate</name>
        <dbReference type="ChEBI" id="CHEBI:57791"/>
    </ligand>
</feature>
<dbReference type="InterPro" id="IPR036565">
    <property type="entry name" value="Mur-like_cat_sf"/>
</dbReference>
<evidence type="ECO:0000256" key="9">
    <source>
        <dbReference type="ARBA" id="ARBA00056782"/>
    </source>
</evidence>
<keyword evidence="6 15" id="KW-0131">Cell cycle</keyword>
<keyword evidence="3 15" id="KW-0132">Cell division</keyword>
<dbReference type="InterPro" id="IPR036615">
    <property type="entry name" value="Mur_ligase_C_dom_sf"/>
</dbReference>
<comment type="caution">
    <text evidence="20">The sequence shown here is derived from an EMBL/GenBank/DDBJ whole genome shotgun (WGS) entry which is preliminary data.</text>
</comment>
<dbReference type="AlphaFoldDB" id="A0A4R6ZSG9"/>
<dbReference type="UniPathway" id="UPA00219"/>
<dbReference type="Gene3D" id="3.40.1190.10">
    <property type="entry name" value="Mur-like, catalytic domain"/>
    <property type="match status" value="1"/>
</dbReference>
<keyword evidence="21" id="KW-1185">Reference proteome</keyword>
<feature type="binding site" evidence="15">
    <location>
        <position position="470"/>
    </location>
    <ligand>
        <name>meso-2,6-diaminopimelate</name>
        <dbReference type="ChEBI" id="CHEBI:57791"/>
    </ligand>
</feature>
<feature type="modified residue" description="N6-carboxylysine" evidence="15">
    <location>
        <position position="228"/>
    </location>
</feature>
<dbReference type="FunFam" id="3.90.190.20:FF:000006">
    <property type="entry name" value="UDP-N-acetylmuramoyl-L-alanyl-D-glutamate--2,6-diaminopimelate ligase"/>
    <property type="match status" value="1"/>
</dbReference>
<feature type="binding site" evidence="15">
    <location>
        <begin position="420"/>
        <end position="423"/>
    </location>
    <ligand>
        <name>meso-2,6-diaminopimelate</name>
        <dbReference type="ChEBI" id="CHEBI:57791"/>
    </ligand>
</feature>
<keyword evidence="15" id="KW-0547">Nucleotide-binding</keyword>
<comment type="caution">
    <text evidence="15">Lacks conserved residue(s) required for the propagation of feature annotation.</text>
</comment>
<keyword evidence="15" id="KW-0067">ATP-binding</keyword>
<dbReference type="SUPFAM" id="SSF53244">
    <property type="entry name" value="MurD-like peptide ligases, peptide-binding domain"/>
    <property type="match status" value="1"/>
</dbReference>
<dbReference type="Gene3D" id="3.90.190.20">
    <property type="entry name" value="Mur ligase, C-terminal domain"/>
    <property type="match status" value="1"/>
</dbReference>
<dbReference type="EMBL" id="SNZK01000001">
    <property type="protein sequence ID" value="TDR55392.1"/>
    <property type="molecule type" value="Genomic_DNA"/>
</dbReference>
<evidence type="ECO:0000259" key="17">
    <source>
        <dbReference type="Pfam" id="PF01225"/>
    </source>
</evidence>
<keyword evidence="15 20" id="KW-0436">Ligase</keyword>
<feature type="binding site" evidence="15">
    <location>
        <position position="194"/>
    </location>
    <ligand>
        <name>UDP-N-acetyl-alpha-D-muramoyl-L-alanyl-D-glutamate</name>
        <dbReference type="ChEBI" id="CHEBI:83900"/>
    </ligand>
</feature>
<dbReference type="InterPro" id="IPR005761">
    <property type="entry name" value="UDP-N-AcMur-Glu-dNH2Pim_ligase"/>
</dbReference>
<evidence type="ECO:0000256" key="10">
    <source>
        <dbReference type="ARBA" id="ARBA00066633"/>
    </source>
</evidence>
<evidence type="ECO:0000256" key="2">
    <source>
        <dbReference type="ARBA" id="ARBA00005898"/>
    </source>
</evidence>
<evidence type="ECO:0000259" key="18">
    <source>
        <dbReference type="Pfam" id="PF02875"/>
    </source>
</evidence>
<dbReference type="NCBIfam" id="TIGR01085">
    <property type="entry name" value="murE"/>
    <property type="match status" value="1"/>
</dbReference>
<keyword evidence="15" id="KW-0963">Cytoplasm</keyword>
<keyword evidence="4 15" id="KW-0133">Cell shape</keyword>
<comment type="function">
    <text evidence="9 15">Catalyzes the addition of meso-diaminopimelic acid to the nucleotide precursor UDP-N-acetylmuramoyl-L-alanyl-D-glutamate (UMAG) in the biosynthesis of bacterial cell-wall peptidoglycan.</text>
</comment>
<dbReference type="GO" id="GO:0005737">
    <property type="term" value="C:cytoplasm"/>
    <property type="evidence" value="ECO:0007669"/>
    <property type="project" value="UniProtKB-SubCell"/>
</dbReference>